<dbReference type="AlphaFoldDB" id="A0A023G2D4"/>
<feature type="chain" id="PRO_5001520473" evidence="2">
    <location>
        <begin position="18"/>
        <end position="130"/>
    </location>
</feature>
<evidence type="ECO:0000256" key="2">
    <source>
        <dbReference type="SAM" id="SignalP"/>
    </source>
</evidence>
<keyword evidence="1" id="KW-1133">Transmembrane helix</keyword>
<evidence type="ECO:0000313" key="3">
    <source>
        <dbReference type="EMBL" id="JAC27817.1"/>
    </source>
</evidence>
<protein>
    <submittedName>
        <fullName evidence="3">Putative secreted mucin</fullName>
    </submittedName>
</protein>
<keyword evidence="1" id="KW-0472">Membrane</keyword>
<reference evidence="3" key="1">
    <citation type="submission" date="2014-03" db="EMBL/GenBank/DDBJ databases">
        <title>The sialotranscriptome of Amblyomma triste, Amblyomma parvum and Amblyomma cajennense ticks, uncovered by 454-based RNA-seq.</title>
        <authorList>
            <person name="Garcia G.R."/>
            <person name="Gardinassi L.G."/>
            <person name="Ribeiro J.M."/>
            <person name="Anatriello E."/>
            <person name="Ferreira B.R."/>
            <person name="Moreira H.N."/>
            <person name="Mafra C."/>
            <person name="Olegario M.M."/>
            <person name="Szabo P.J."/>
            <person name="Miranda-Santos I.K."/>
            <person name="Maruyama S.R."/>
        </authorList>
    </citation>
    <scope>NUCLEOTIDE SEQUENCE</scope>
    <source>
        <strain evidence="3">Mato Grasso do Sul</strain>
        <tissue evidence="3">Salivary glands</tissue>
    </source>
</reference>
<keyword evidence="1" id="KW-0812">Transmembrane</keyword>
<feature type="signal peptide" evidence="2">
    <location>
        <begin position="1"/>
        <end position="17"/>
    </location>
</feature>
<sequence>MCRHIFILSAVVMCVRGVAVWAVSDQKVMCGRKDNSSSHFSRTPSTFITAKQDSPASRPLNTPSTLASPTFSPFRSLYSSLFNAIVITCMAFCSLLLLSGATRQCMCNSMSWCKELSVCCTELLWYGLLL</sequence>
<keyword evidence="2" id="KW-0732">Signal</keyword>
<evidence type="ECO:0000256" key="1">
    <source>
        <dbReference type="SAM" id="Phobius"/>
    </source>
</evidence>
<proteinExistence type="evidence at transcript level"/>
<name>A0A023G2D4_AMBTT</name>
<dbReference type="EMBL" id="GBBM01007601">
    <property type="protein sequence ID" value="JAC27817.1"/>
    <property type="molecule type" value="mRNA"/>
</dbReference>
<organism evidence="3">
    <name type="scientific">Amblyomma triste</name>
    <name type="common">Neotropical tick</name>
    <dbReference type="NCBI Taxonomy" id="251400"/>
    <lineage>
        <taxon>Eukaryota</taxon>
        <taxon>Metazoa</taxon>
        <taxon>Ecdysozoa</taxon>
        <taxon>Arthropoda</taxon>
        <taxon>Chelicerata</taxon>
        <taxon>Arachnida</taxon>
        <taxon>Acari</taxon>
        <taxon>Parasitiformes</taxon>
        <taxon>Ixodida</taxon>
        <taxon>Ixodoidea</taxon>
        <taxon>Ixodidae</taxon>
        <taxon>Amblyomminae</taxon>
        <taxon>Amblyomma</taxon>
    </lineage>
</organism>
<feature type="transmembrane region" description="Helical" evidence="1">
    <location>
        <begin position="81"/>
        <end position="101"/>
    </location>
</feature>
<accession>A0A023G2D4</accession>